<gene>
    <name evidence="1" type="ORF">V1478_018312</name>
</gene>
<sequence>MPIYMILQRNICDCIQLGLGIKQIKCINRNSFLQNYIPKHIELGIPKTFKSIFLQILALFIRKIEH</sequence>
<keyword evidence="2" id="KW-1185">Reference proteome</keyword>
<dbReference type="Proteomes" id="UP001607302">
    <property type="component" value="Unassembled WGS sequence"/>
</dbReference>
<proteinExistence type="predicted"/>
<dbReference type="EMBL" id="JAUDFV010000167">
    <property type="protein sequence ID" value="KAL2712077.1"/>
    <property type="molecule type" value="Genomic_DNA"/>
</dbReference>
<accession>A0ABD1ZV83</accession>
<dbReference type="AlphaFoldDB" id="A0ABD1ZV83"/>
<name>A0ABD1ZV83_VESSQ</name>
<comment type="caution">
    <text evidence="1">The sequence shown here is derived from an EMBL/GenBank/DDBJ whole genome shotgun (WGS) entry which is preliminary data.</text>
</comment>
<reference evidence="1 2" key="1">
    <citation type="journal article" date="2024" name="Ann. Entomol. Soc. Am.">
        <title>Genomic analyses of the southern and eastern yellowjacket wasps (Hymenoptera: Vespidae) reveal evolutionary signatures of social life.</title>
        <authorList>
            <person name="Catto M.A."/>
            <person name="Caine P.B."/>
            <person name="Orr S.E."/>
            <person name="Hunt B.G."/>
            <person name="Goodisman M.A.D."/>
        </authorList>
    </citation>
    <scope>NUCLEOTIDE SEQUENCE [LARGE SCALE GENOMIC DNA]</scope>
    <source>
        <strain evidence="1">233</strain>
        <tissue evidence="1">Head and thorax</tissue>
    </source>
</reference>
<protein>
    <submittedName>
        <fullName evidence="1">Uncharacterized protein</fullName>
    </submittedName>
</protein>
<organism evidence="1 2">
    <name type="scientific">Vespula squamosa</name>
    <name type="common">Southern yellow jacket</name>
    <name type="synonym">Wasp</name>
    <dbReference type="NCBI Taxonomy" id="30214"/>
    <lineage>
        <taxon>Eukaryota</taxon>
        <taxon>Metazoa</taxon>
        <taxon>Ecdysozoa</taxon>
        <taxon>Arthropoda</taxon>
        <taxon>Hexapoda</taxon>
        <taxon>Insecta</taxon>
        <taxon>Pterygota</taxon>
        <taxon>Neoptera</taxon>
        <taxon>Endopterygota</taxon>
        <taxon>Hymenoptera</taxon>
        <taxon>Apocrita</taxon>
        <taxon>Aculeata</taxon>
        <taxon>Vespoidea</taxon>
        <taxon>Vespidae</taxon>
        <taxon>Vespinae</taxon>
        <taxon>Vespula</taxon>
    </lineage>
</organism>
<evidence type="ECO:0000313" key="2">
    <source>
        <dbReference type="Proteomes" id="UP001607302"/>
    </source>
</evidence>
<evidence type="ECO:0000313" key="1">
    <source>
        <dbReference type="EMBL" id="KAL2712077.1"/>
    </source>
</evidence>